<comment type="caution">
    <text evidence="4">The sequence shown here is derived from an EMBL/GenBank/DDBJ whole genome shotgun (WGS) entry which is preliminary data.</text>
</comment>
<evidence type="ECO:0000256" key="1">
    <source>
        <dbReference type="ARBA" id="ARBA00023125"/>
    </source>
</evidence>
<name>A0ABT6NFZ0_9FIRM</name>
<dbReference type="PROSITE" id="PS50977">
    <property type="entry name" value="HTH_TETR_2"/>
    <property type="match status" value="1"/>
</dbReference>
<dbReference type="SUPFAM" id="SSF46689">
    <property type="entry name" value="Homeodomain-like"/>
    <property type="match status" value="1"/>
</dbReference>
<organism evidence="4 5">
    <name type="scientific">Fusibacter bizertensis</name>
    <dbReference type="NCBI Taxonomy" id="1488331"/>
    <lineage>
        <taxon>Bacteria</taxon>
        <taxon>Bacillati</taxon>
        <taxon>Bacillota</taxon>
        <taxon>Clostridia</taxon>
        <taxon>Eubacteriales</taxon>
        <taxon>Eubacteriales Family XII. Incertae Sedis</taxon>
        <taxon>Fusibacter</taxon>
    </lineage>
</organism>
<evidence type="ECO:0000313" key="5">
    <source>
        <dbReference type="Proteomes" id="UP001158045"/>
    </source>
</evidence>
<gene>
    <name evidence="4" type="ORF">QE109_14425</name>
</gene>
<dbReference type="PRINTS" id="PR00455">
    <property type="entry name" value="HTHTETR"/>
</dbReference>
<accession>A0ABT6NFZ0</accession>
<feature type="domain" description="HTH tetR-type" evidence="3">
    <location>
        <begin position="12"/>
        <end position="72"/>
    </location>
</feature>
<dbReference type="EMBL" id="JARYZI010000011">
    <property type="protein sequence ID" value="MDH8679350.1"/>
    <property type="molecule type" value="Genomic_DNA"/>
</dbReference>
<dbReference type="InterPro" id="IPR050624">
    <property type="entry name" value="HTH-type_Tx_Regulator"/>
</dbReference>
<evidence type="ECO:0000259" key="3">
    <source>
        <dbReference type="PROSITE" id="PS50977"/>
    </source>
</evidence>
<dbReference type="PANTHER" id="PTHR43479">
    <property type="entry name" value="ACREF/ENVCD OPERON REPRESSOR-RELATED"/>
    <property type="match status" value="1"/>
</dbReference>
<evidence type="ECO:0000256" key="2">
    <source>
        <dbReference type="PROSITE-ProRule" id="PRU00335"/>
    </source>
</evidence>
<feature type="DNA-binding region" description="H-T-H motif" evidence="2">
    <location>
        <begin position="35"/>
        <end position="54"/>
    </location>
</feature>
<dbReference type="Gene3D" id="1.10.357.10">
    <property type="entry name" value="Tetracycline Repressor, domain 2"/>
    <property type="match status" value="1"/>
</dbReference>
<sequence>MEQSNKYYKHGEKQYNLILSTAEKIFVELGIDQVKLSDIVEECGIMRATFYRYFKNKDELLWHIMRKHTSEFFQKLEARIGSSHRSTYDKFESFINLLCEGFETNPNAYLFIDLFKDTYLNATSNQNSALEMPMYEEYDYHPGDTVKIFLDNFYDGSVKDTLDSKITAVSLQYSAITIVCAMAKHTATMPAKYQIETRDLVRFSLNALLESIKP</sequence>
<dbReference type="PANTHER" id="PTHR43479:SF11">
    <property type="entry name" value="ACREF_ENVCD OPERON REPRESSOR-RELATED"/>
    <property type="match status" value="1"/>
</dbReference>
<dbReference type="RefSeq" id="WP_281095246.1">
    <property type="nucleotide sequence ID" value="NZ_JARYZI010000011.1"/>
</dbReference>
<dbReference type="Pfam" id="PF00440">
    <property type="entry name" value="TetR_N"/>
    <property type="match status" value="1"/>
</dbReference>
<evidence type="ECO:0000313" key="4">
    <source>
        <dbReference type="EMBL" id="MDH8679350.1"/>
    </source>
</evidence>
<reference evidence="4 5" key="1">
    <citation type="submission" date="2023-04" db="EMBL/GenBank/DDBJ databases">
        <title>Fusibacter bizertensis strain WBS, isolated from littoral bottom sediments of the Arctic seas - biochemical and genomic analysis.</title>
        <authorList>
            <person name="Brioukhanov A.L."/>
        </authorList>
    </citation>
    <scope>NUCLEOTIDE SEQUENCE [LARGE SCALE GENOMIC DNA]</scope>
    <source>
        <strain evidence="4 5">WBS</strain>
    </source>
</reference>
<dbReference type="Proteomes" id="UP001158045">
    <property type="component" value="Unassembled WGS sequence"/>
</dbReference>
<protein>
    <submittedName>
        <fullName evidence="4">TetR/AcrR family transcriptional regulator</fullName>
    </submittedName>
</protein>
<dbReference type="InterPro" id="IPR001647">
    <property type="entry name" value="HTH_TetR"/>
</dbReference>
<keyword evidence="5" id="KW-1185">Reference proteome</keyword>
<dbReference type="InterPro" id="IPR009057">
    <property type="entry name" value="Homeodomain-like_sf"/>
</dbReference>
<proteinExistence type="predicted"/>
<keyword evidence="1 2" id="KW-0238">DNA-binding</keyword>